<dbReference type="Proteomes" id="UP000199532">
    <property type="component" value="Unassembled WGS sequence"/>
</dbReference>
<sequence>MVSENRTVHCFRNYTFEPERINNGVMKTGKNKNQVSLFEAISYEYLFVISPKEVEADVRMFKEKLHELIGLPSQVLNSIPHISLYHFYSAGDLDTILKKSLQALSGFRAFKVRLDGIKTFGSEQYDRTMYIDVEKSDELENLHSALQMTFLRKGEKFHPHLTIARGIKPDKYALIVPNLPDFEFFGGFDCQQITLLRKRLGEEMPYERVRIINLEG</sequence>
<evidence type="ECO:0000313" key="1">
    <source>
        <dbReference type="EMBL" id="SEI58935.1"/>
    </source>
</evidence>
<dbReference type="PANTHER" id="PTHR40037">
    <property type="entry name" value="PHOSPHOESTERASE YJCG-RELATED"/>
    <property type="match status" value="1"/>
</dbReference>
<name>A0A1H6S5D6_9BACT</name>
<protein>
    <submittedName>
        <fullName evidence="1">2'-5' RNA ligase</fullName>
    </submittedName>
</protein>
<dbReference type="EMBL" id="FNXY01000002">
    <property type="protein sequence ID" value="SEI58935.1"/>
    <property type="molecule type" value="Genomic_DNA"/>
</dbReference>
<dbReference type="InterPro" id="IPR050580">
    <property type="entry name" value="2H_phosphoesterase_YjcG-like"/>
</dbReference>
<accession>A0A1H6S5D6</accession>
<dbReference type="AlphaFoldDB" id="A0A1H6S5D6"/>
<dbReference type="PANTHER" id="PTHR40037:SF1">
    <property type="entry name" value="PHOSPHOESTERASE SAOUHSC_00951-RELATED"/>
    <property type="match status" value="1"/>
</dbReference>
<dbReference type="STRING" id="408657.SAMN04487995_1516"/>
<dbReference type="SUPFAM" id="SSF55144">
    <property type="entry name" value="LigT-like"/>
    <property type="match status" value="1"/>
</dbReference>
<proteinExistence type="predicted"/>
<evidence type="ECO:0000313" key="2">
    <source>
        <dbReference type="Proteomes" id="UP000199532"/>
    </source>
</evidence>
<gene>
    <name evidence="1" type="ORF">SAMN04487995_1516</name>
</gene>
<organism evidence="1 2">
    <name type="scientific">Dyadobacter koreensis</name>
    <dbReference type="NCBI Taxonomy" id="408657"/>
    <lineage>
        <taxon>Bacteria</taxon>
        <taxon>Pseudomonadati</taxon>
        <taxon>Bacteroidota</taxon>
        <taxon>Cytophagia</taxon>
        <taxon>Cytophagales</taxon>
        <taxon>Spirosomataceae</taxon>
        <taxon>Dyadobacter</taxon>
    </lineage>
</organism>
<keyword evidence="2" id="KW-1185">Reference proteome</keyword>
<dbReference type="InterPro" id="IPR009097">
    <property type="entry name" value="Cyclic_Pdiesterase"/>
</dbReference>
<dbReference type="GO" id="GO:0016874">
    <property type="term" value="F:ligase activity"/>
    <property type="evidence" value="ECO:0007669"/>
    <property type="project" value="UniProtKB-KW"/>
</dbReference>
<keyword evidence="1" id="KW-0436">Ligase</keyword>
<dbReference type="Pfam" id="PF13563">
    <property type="entry name" value="2_5_RNA_ligase2"/>
    <property type="match status" value="1"/>
</dbReference>
<reference evidence="1 2" key="1">
    <citation type="submission" date="2016-10" db="EMBL/GenBank/DDBJ databases">
        <authorList>
            <person name="de Groot N.N."/>
        </authorList>
    </citation>
    <scope>NUCLEOTIDE SEQUENCE [LARGE SCALE GENOMIC DNA]</scope>
    <source>
        <strain evidence="1 2">DSM 19938</strain>
    </source>
</reference>
<dbReference type="Gene3D" id="3.90.1140.10">
    <property type="entry name" value="Cyclic phosphodiesterase"/>
    <property type="match status" value="1"/>
</dbReference>